<evidence type="ECO:0000313" key="2">
    <source>
        <dbReference type="EMBL" id="MBL1088099.1"/>
    </source>
</evidence>
<name>A0ABS1MJ57_9ACTN</name>
<evidence type="ECO:0008006" key="4">
    <source>
        <dbReference type="Google" id="ProtNLM"/>
    </source>
</evidence>
<evidence type="ECO:0000256" key="1">
    <source>
        <dbReference type="SAM" id="SignalP"/>
    </source>
</evidence>
<dbReference type="EMBL" id="JAERRI010000001">
    <property type="protein sequence ID" value="MBL1088099.1"/>
    <property type="molecule type" value="Genomic_DNA"/>
</dbReference>
<accession>A0ABS1MJ57</accession>
<comment type="caution">
    <text evidence="2">The sequence shown here is derived from an EMBL/GenBank/DDBJ whole genome shotgun (WGS) entry which is preliminary data.</text>
</comment>
<dbReference type="RefSeq" id="WP_201801293.1">
    <property type="nucleotide sequence ID" value="NZ_JAERRI010000001.1"/>
</dbReference>
<gene>
    <name evidence="2" type="ORF">JK360_01595</name>
</gene>
<dbReference type="Proteomes" id="UP000629371">
    <property type="component" value="Unassembled WGS sequence"/>
</dbReference>
<keyword evidence="1" id="KW-0732">Signal</keyword>
<sequence>MRCVSLGAVGAAVVLAGITVAGPATGDASAARTPAKKSGKVASVHGAGRIAYVYSPHDDIRFTIDAEAAPFTRRMPGLPLPGLPTDAKGTVTIRHYSPAHHVTGWSKARVDCLVTGGGTATLTAVVEESNVGTKGKRIGLSIQQGRGAGPDRLGFGWDIVNFEPRAKDKKDLESPTGTCMAPAPFAPVVKGAFTVQHQELPPLPSKRG</sequence>
<feature type="chain" id="PRO_5045638282" description="Repetin" evidence="1">
    <location>
        <begin position="27"/>
        <end position="208"/>
    </location>
</feature>
<evidence type="ECO:0000313" key="3">
    <source>
        <dbReference type="Proteomes" id="UP000629371"/>
    </source>
</evidence>
<organism evidence="2 3">
    <name type="scientific">Streptomyces siderophoricus</name>
    <dbReference type="NCBI Taxonomy" id="2802281"/>
    <lineage>
        <taxon>Bacteria</taxon>
        <taxon>Bacillati</taxon>
        <taxon>Actinomycetota</taxon>
        <taxon>Actinomycetes</taxon>
        <taxon>Kitasatosporales</taxon>
        <taxon>Streptomycetaceae</taxon>
        <taxon>Streptomyces</taxon>
    </lineage>
</organism>
<keyword evidence="3" id="KW-1185">Reference proteome</keyword>
<proteinExistence type="predicted"/>
<reference evidence="2 3" key="1">
    <citation type="submission" date="2021-01" db="EMBL/GenBank/DDBJ databases">
        <title>WGS of actinomycetes isolated from Thailand.</title>
        <authorList>
            <person name="Thawai C."/>
        </authorList>
    </citation>
    <scope>NUCLEOTIDE SEQUENCE [LARGE SCALE GENOMIC DNA]</scope>
    <source>
        <strain evidence="2 3">CH9-7</strain>
    </source>
</reference>
<feature type="signal peptide" evidence="1">
    <location>
        <begin position="1"/>
        <end position="26"/>
    </location>
</feature>
<protein>
    <recommendedName>
        <fullName evidence="4">Repetin</fullName>
    </recommendedName>
</protein>